<proteinExistence type="inferred from homology"/>
<dbReference type="SUPFAM" id="SSF88659">
    <property type="entry name" value="Sigma3 and sigma4 domains of RNA polymerase sigma factors"/>
    <property type="match status" value="1"/>
</dbReference>
<evidence type="ECO:0000256" key="3">
    <source>
        <dbReference type="ARBA" id="ARBA00023082"/>
    </source>
</evidence>
<keyword evidence="2" id="KW-0805">Transcription regulation</keyword>
<accession>A0A3E1P455</accession>
<dbReference type="CDD" id="cd06171">
    <property type="entry name" value="Sigma70_r4"/>
    <property type="match status" value="1"/>
</dbReference>
<dbReference type="SMART" id="SM00421">
    <property type="entry name" value="HTH_LUXR"/>
    <property type="match status" value="1"/>
</dbReference>
<dbReference type="PANTHER" id="PTHR43133">
    <property type="entry name" value="RNA POLYMERASE ECF-TYPE SIGMA FACTO"/>
    <property type="match status" value="1"/>
</dbReference>
<evidence type="ECO:0000256" key="2">
    <source>
        <dbReference type="ARBA" id="ARBA00023015"/>
    </source>
</evidence>
<dbReference type="GO" id="GO:0006352">
    <property type="term" value="P:DNA-templated transcription initiation"/>
    <property type="evidence" value="ECO:0007669"/>
    <property type="project" value="InterPro"/>
</dbReference>
<name>A0A3E1P455_9BACT</name>
<dbReference type="AlphaFoldDB" id="A0A3E1P455"/>
<dbReference type="Proteomes" id="UP000261174">
    <property type="component" value="Unassembled WGS sequence"/>
</dbReference>
<dbReference type="InterPro" id="IPR014284">
    <property type="entry name" value="RNA_pol_sigma-70_dom"/>
</dbReference>
<comment type="caution">
    <text evidence="6">The sequence shown here is derived from an EMBL/GenBank/DDBJ whole genome shotgun (WGS) entry which is preliminary data.</text>
</comment>
<dbReference type="NCBIfam" id="TIGR02985">
    <property type="entry name" value="Sig70_bacteroi1"/>
    <property type="match status" value="1"/>
</dbReference>
<organism evidence="6 7">
    <name type="scientific">Chitinophaga silvisoli</name>
    <dbReference type="NCBI Taxonomy" id="2291814"/>
    <lineage>
        <taxon>Bacteria</taxon>
        <taxon>Pseudomonadati</taxon>
        <taxon>Bacteroidota</taxon>
        <taxon>Chitinophagia</taxon>
        <taxon>Chitinophagales</taxon>
        <taxon>Chitinophagaceae</taxon>
        <taxon>Chitinophaga</taxon>
    </lineage>
</organism>
<dbReference type="InterPro" id="IPR013249">
    <property type="entry name" value="RNA_pol_sigma70_r4_t2"/>
</dbReference>
<dbReference type="PANTHER" id="PTHR43133:SF46">
    <property type="entry name" value="RNA POLYMERASE SIGMA-70 FACTOR ECF SUBFAMILY"/>
    <property type="match status" value="1"/>
</dbReference>
<dbReference type="InterPro" id="IPR013324">
    <property type="entry name" value="RNA_pol_sigma_r3/r4-like"/>
</dbReference>
<dbReference type="Pfam" id="PF04542">
    <property type="entry name" value="Sigma70_r2"/>
    <property type="match status" value="1"/>
</dbReference>
<evidence type="ECO:0000259" key="5">
    <source>
        <dbReference type="SMART" id="SM00421"/>
    </source>
</evidence>
<dbReference type="EMBL" id="QTJV01000002">
    <property type="protein sequence ID" value="RFM34983.1"/>
    <property type="molecule type" value="Genomic_DNA"/>
</dbReference>
<evidence type="ECO:0000313" key="6">
    <source>
        <dbReference type="EMBL" id="RFM34983.1"/>
    </source>
</evidence>
<gene>
    <name evidence="6" type="ORF">DXN04_06160</name>
</gene>
<dbReference type="PRINTS" id="PR00038">
    <property type="entry name" value="HTHLUXR"/>
</dbReference>
<dbReference type="GO" id="GO:0016987">
    <property type="term" value="F:sigma factor activity"/>
    <property type="evidence" value="ECO:0007669"/>
    <property type="project" value="UniProtKB-KW"/>
</dbReference>
<dbReference type="InterPro" id="IPR014327">
    <property type="entry name" value="RNA_pol_sigma70_bacteroid"/>
</dbReference>
<dbReference type="NCBIfam" id="TIGR02937">
    <property type="entry name" value="sigma70-ECF"/>
    <property type="match status" value="1"/>
</dbReference>
<dbReference type="Gene3D" id="1.10.1740.10">
    <property type="match status" value="1"/>
</dbReference>
<evidence type="ECO:0000256" key="1">
    <source>
        <dbReference type="ARBA" id="ARBA00010641"/>
    </source>
</evidence>
<feature type="domain" description="HTH luxR-type" evidence="5">
    <location>
        <begin position="122"/>
        <end position="176"/>
    </location>
</feature>
<keyword evidence="4" id="KW-0804">Transcription</keyword>
<dbReference type="RefSeq" id="WP_116852467.1">
    <property type="nucleotide sequence ID" value="NZ_QTJV01000002.1"/>
</dbReference>
<reference evidence="6 7" key="1">
    <citation type="submission" date="2018-08" db="EMBL/GenBank/DDBJ databases">
        <title>Chitinophaga sp. K20C18050901, a novel bacterium isolated from forest soil.</title>
        <authorList>
            <person name="Wang C."/>
        </authorList>
    </citation>
    <scope>NUCLEOTIDE SEQUENCE [LARGE SCALE GENOMIC DNA]</scope>
    <source>
        <strain evidence="6 7">K20C18050901</strain>
    </source>
</reference>
<dbReference type="InterPro" id="IPR007627">
    <property type="entry name" value="RNA_pol_sigma70_r2"/>
</dbReference>
<keyword evidence="3" id="KW-0731">Sigma factor</keyword>
<dbReference type="InterPro" id="IPR013325">
    <property type="entry name" value="RNA_pol_sigma_r2"/>
</dbReference>
<dbReference type="InterPro" id="IPR000792">
    <property type="entry name" value="Tscrpt_reg_LuxR_C"/>
</dbReference>
<comment type="similarity">
    <text evidence="1">Belongs to the sigma-70 factor family. ECF subfamily.</text>
</comment>
<sequence length="182" mass="21341">MCQRYTVADIKEGNEKAFASVYEEYKDKLYFLLLGRTKSAYLAQEVVQKTFVKVWTHRDTLNPVINIDVQIFRIARSLMIDELRKLAVEKKRMGVVETNESEDSVNNQFQARETRIKIEQILSTIPEQGRLVFRLSREEGMTYNEIAQQLSISPKTVEYHISRILSVLRKTLILFLLMLTNY</sequence>
<dbReference type="SUPFAM" id="SSF88946">
    <property type="entry name" value="Sigma2 domain of RNA polymerase sigma factors"/>
    <property type="match status" value="1"/>
</dbReference>
<dbReference type="Gene3D" id="1.10.10.10">
    <property type="entry name" value="Winged helix-like DNA-binding domain superfamily/Winged helix DNA-binding domain"/>
    <property type="match status" value="1"/>
</dbReference>
<evidence type="ECO:0000313" key="7">
    <source>
        <dbReference type="Proteomes" id="UP000261174"/>
    </source>
</evidence>
<dbReference type="OrthoDB" id="663247at2"/>
<protein>
    <submittedName>
        <fullName evidence="6">RNA polymerase sigma-70 factor</fullName>
    </submittedName>
</protein>
<keyword evidence="7" id="KW-1185">Reference proteome</keyword>
<evidence type="ECO:0000256" key="4">
    <source>
        <dbReference type="ARBA" id="ARBA00023163"/>
    </source>
</evidence>
<dbReference type="Pfam" id="PF08281">
    <property type="entry name" value="Sigma70_r4_2"/>
    <property type="match status" value="1"/>
</dbReference>
<dbReference type="GO" id="GO:0003677">
    <property type="term" value="F:DNA binding"/>
    <property type="evidence" value="ECO:0007669"/>
    <property type="project" value="InterPro"/>
</dbReference>
<dbReference type="InterPro" id="IPR036388">
    <property type="entry name" value="WH-like_DNA-bd_sf"/>
</dbReference>
<dbReference type="InterPro" id="IPR039425">
    <property type="entry name" value="RNA_pol_sigma-70-like"/>
</dbReference>